<dbReference type="GO" id="GO:0050660">
    <property type="term" value="F:flavin adenine dinucleotide binding"/>
    <property type="evidence" value="ECO:0007669"/>
    <property type="project" value="TreeGrafter"/>
</dbReference>
<organism evidence="2 3">
    <name type="scientific">Sphingomonas hengshuiensis</name>
    <dbReference type="NCBI Taxonomy" id="1609977"/>
    <lineage>
        <taxon>Bacteria</taxon>
        <taxon>Pseudomonadati</taxon>
        <taxon>Pseudomonadota</taxon>
        <taxon>Alphaproteobacteria</taxon>
        <taxon>Sphingomonadales</taxon>
        <taxon>Sphingomonadaceae</taxon>
        <taxon>Sphingomonas</taxon>
    </lineage>
</organism>
<dbReference type="GO" id="GO:0005829">
    <property type="term" value="C:cytosol"/>
    <property type="evidence" value="ECO:0007669"/>
    <property type="project" value="TreeGrafter"/>
</dbReference>
<accession>A0A7U4JAF1</accession>
<gene>
    <name evidence="2" type="ORF">TS85_17655</name>
</gene>
<dbReference type="GO" id="GO:0008767">
    <property type="term" value="F:UDP-galactopyranose mutase activity"/>
    <property type="evidence" value="ECO:0007669"/>
    <property type="project" value="TreeGrafter"/>
</dbReference>
<dbReference type="AlphaFoldDB" id="A0A7U4JAF1"/>
<dbReference type="InterPro" id="IPR002937">
    <property type="entry name" value="Amino_oxidase"/>
</dbReference>
<keyword evidence="3" id="KW-1185">Reference proteome</keyword>
<dbReference type="PRINTS" id="PR00469">
    <property type="entry name" value="PNDRDTASEII"/>
</dbReference>
<evidence type="ECO:0000313" key="3">
    <source>
        <dbReference type="Proteomes" id="UP000032300"/>
    </source>
</evidence>
<evidence type="ECO:0000313" key="2">
    <source>
        <dbReference type="EMBL" id="AJP73225.1"/>
    </source>
</evidence>
<dbReference type="EMBL" id="CP010836">
    <property type="protein sequence ID" value="AJP73225.1"/>
    <property type="molecule type" value="Genomic_DNA"/>
</dbReference>
<dbReference type="InterPro" id="IPR036188">
    <property type="entry name" value="FAD/NAD-bd_sf"/>
</dbReference>
<evidence type="ECO:0000259" key="1">
    <source>
        <dbReference type="Pfam" id="PF01593"/>
    </source>
</evidence>
<reference evidence="2 3" key="1">
    <citation type="journal article" date="2015" name="Int. J. Syst. Evol. Microbiol.">
        <title>Sphingomonas hengshuiensis sp. nov., isolated from lake wetland.</title>
        <authorList>
            <person name="Wei S."/>
            <person name="Wang T."/>
            <person name="Liu H."/>
            <person name="Zhang C."/>
            <person name="Guo J."/>
            <person name="Wang Q."/>
            <person name="Liang K."/>
            <person name="Zhang Z."/>
        </authorList>
    </citation>
    <scope>NUCLEOTIDE SEQUENCE [LARGE SCALE GENOMIC DNA]</scope>
    <source>
        <strain evidence="2 3">WHSC-8</strain>
    </source>
</reference>
<dbReference type="RefSeq" id="WP_044333960.1">
    <property type="nucleotide sequence ID" value="NZ_CP010836.1"/>
</dbReference>
<dbReference type="NCBIfam" id="NF005548">
    <property type="entry name" value="PRK07208.1-4"/>
    <property type="match status" value="1"/>
</dbReference>
<dbReference type="PANTHER" id="PTHR21197">
    <property type="entry name" value="UDP-GALACTOPYRANOSE MUTASE"/>
    <property type="match status" value="1"/>
</dbReference>
<dbReference type="Gene3D" id="3.50.50.60">
    <property type="entry name" value="FAD/NAD(P)-binding domain"/>
    <property type="match status" value="1"/>
</dbReference>
<dbReference type="NCBIfam" id="NF005545">
    <property type="entry name" value="PRK07208.1-1"/>
    <property type="match status" value="1"/>
</dbReference>
<name>A0A7U4JAF1_9SPHN</name>
<dbReference type="OrthoDB" id="9769600at2"/>
<feature type="domain" description="Amine oxidase" evidence="1">
    <location>
        <begin position="18"/>
        <end position="394"/>
    </location>
</feature>
<sequence length="504" mass="56245">MPATSNAVDVAIIGAGPAGLTAAYLLTKAGYSVSVIEKDPVYVGGISRTVEHGGFRFDIGGHRFFSKSKEVVDLWNEILPHDFIERPRMSRIYYGGRFYSYPLRAFEALFNLGLWTSSLCMASYAKAKLFPRKDVKSFEDWVVNQFGHKLYSIFFKTYTEKVWGMPCDTMSADWAAQRIKGLSLGKAVLDGLKRSLGLNRTPNDGMATKTLLETFRYPRKGPGMMWDAARDRVVEGGNHVLMDHALKAMAYNDATQRWNVQATRGDGAVVTINAAHVISSAPMRELAGRIQPMPAAIPAALDLQYRDFLTVALMIRSEDLFPDNWIYIHEQGVKVGRVQNFRSWSPEMVPDESIACVGLEYFCFEGDGLWRMADDDLVALATQELAQLGLADPATVVGGAVVRQEKAYPVYDEGYRDNVDALRRELEARYPTLHLVGRNGMHRYNNQDHAMMTAMLTVKNIAAGARVYDVWNVNEDAEYHESGTEGEKAALASERLVPERLKAA</sequence>
<reference evidence="2 3" key="2">
    <citation type="submission" date="2015-02" db="EMBL/GenBank/DDBJ databases">
        <title>The complete genome of Sphingomonas hengshuiensis sp. WHSC-8 isolated from soil of Hengshui Lake.</title>
        <authorList>
            <person name="Wei S."/>
            <person name="Guo J."/>
            <person name="Su C."/>
            <person name="Wu R."/>
            <person name="Zhang Z."/>
            <person name="Liang K."/>
            <person name="Li H."/>
            <person name="Wang T."/>
            <person name="Liu H."/>
            <person name="Zhang C."/>
            <person name="Li Z."/>
            <person name="Wang Q."/>
            <person name="Meng J."/>
        </authorList>
    </citation>
    <scope>NUCLEOTIDE SEQUENCE [LARGE SCALE GENOMIC DNA]</scope>
    <source>
        <strain evidence="2 3">WHSC-8</strain>
    </source>
</reference>
<proteinExistence type="predicted"/>
<dbReference type="SUPFAM" id="SSF51971">
    <property type="entry name" value="Nucleotide-binding domain"/>
    <property type="match status" value="1"/>
</dbReference>
<dbReference type="KEGG" id="sphi:TS85_17655"/>
<dbReference type="PANTHER" id="PTHR21197:SF0">
    <property type="entry name" value="UDP-GALACTOPYRANOSE MUTASE"/>
    <property type="match status" value="1"/>
</dbReference>
<dbReference type="NCBIfam" id="NF005547">
    <property type="entry name" value="PRK07208.1-3"/>
    <property type="match status" value="1"/>
</dbReference>
<dbReference type="GO" id="GO:0016491">
    <property type="term" value="F:oxidoreductase activity"/>
    <property type="evidence" value="ECO:0007669"/>
    <property type="project" value="InterPro"/>
</dbReference>
<protein>
    <submittedName>
        <fullName evidence="2">FAD-dependent oxidoreductase</fullName>
    </submittedName>
</protein>
<dbReference type="Proteomes" id="UP000032300">
    <property type="component" value="Chromosome"/>
</dbReference>
<dbReference type="Pfam" id="PF01593">
    <property type="entry name" value="Amino_oxidase"/>
    <property type="match status" value="1"/>
</dbReference>